<organism evidence="3 4">
    <name type="scientific">Saccharolobus shibatae</name>
    <dbReference type="NCBI Taxonomy" id="2286"/>
    <lineage>
        <taxon>Archaea</taxon>
        <taxon>Thermoproteota</taxon>
        <taxon>Thermoprotei</taxon>
        <taxon>Sulfolobales</taxon>
        <taxon>Sulfolobaceae</taxon>
        <taxon>Saccharolobus</taxon>
    </lineage>
</organism>
<name>A0A8F5GZV5_9CREN</name>
<feature type="domain" description="NADH:ubiquinone oxidoreductase-like 20kDa subunit" evidence="2">
    <location>
        <begin position="2"/>
        <end position="49"/>
    </location>
</feature>
<sequence length="57" mass="5847">MIEGAIPVGKDQLCHIGSFTCSEVISRLVEKAKAIIAVGSCAVNGGVIRELGYVGVS</sequence>
<evidence type="ECO:0000313" key="3">
    <source>
        <dbReference type="EMBL" id="QXJ35506.1"/>
    </source>
</evidence>
<evidence type="ECO:0000259" key="2">
    <source>
        <dbReference type="Pfam" id="PF01058"/>
    </source>
</evidence>
<protein>
    <recommendedName>
        <fullName evidence="2">NADH:ubiquinone oxidoreductase-like 20kDa subunit domain-containing protein</fullName>
    </recommendedName>
</protein>
<keyword evidence="1" id="KW-0560">Oxidoreductase</keyword>
<dbReference type="Gene3D" id="3.40.50.700">
    <property type="entry name" value="NADH:ubiquinone oxidoreductase-like, 20kDa subunit"/>
    <property type="match status" value="1"/>
</dbReference>
<evidence type="ECO:0000313" key="4">
    <source>
        <dbReference type="Proteomes" id="UP000694036"/>
    </source>
</evidence>
<dbReference type="GO" id="GO:0016491">
    <property type="term" value="F:oxidoreductase activity"/>
    <property type="evidence" value="ECO:0007669"/>
    <property type="project" value="UniProtKB-KW"/>
</dbReference>
<dbReference type="EMBL" id="CP077713">
    <property type="protein sequence ID" value="QXJ35506.1"/>
    <property type="molecule type" value="Genomic_DNA"/>
</dbReference>
<dbReference type="Proteomes" id="UP000694036">
    <property type="component" value="Chromosome"/>
</dbReference>
<evidence type="ECO:0000256" key="1">
    <source>
        <dbReference type="ARBA" id="ARBA00023002"/>
    </source>
</evidence>
<dbReference type="InterPro" id="IPR006137">
    <property type="entry name" value="NADH_UbQ_OxRdtase-like_20kDa"/>
</dbReference>
<reference evidence="3 4" key="1">
    <citation type="journal article" date="2021" name="Environ. Microbiol.">
        <title>New insights into the diversity and evolution of the archaeal mobilome from three complete genomes of Saccharolobus shibatae.</title>
        <authorList>
            <person name="Medvedeva S."/>
            <person name="Brandt D."/>
            <person name="Cvirkaite-Krupovic V."/>
            <person name="Liu Y."/>
            <person name="Severinov K."/>
            <person name="Ishino S."/>
            <person name="Ishino Y."/>
            <person name="Prangishvili D."/>
            <person name="Kalinowski J."/>
            <person name="Krupovic M."/>
        </authorList>
    </citation>
    <scope>NUCLEOTIDE SEQUENCE [LARGE SCALE GENOMIC DNA]</scope>
    <source>
        <strain evidence="3 4">S38A</strain>
    </source>
</reference>
<dbReference type="SUPFAM" id="SSF56770">
    <property type="entry name" value="HydA/Nqo6-like"/>
    <property type="match status" value="1"/>
</dbReference>
<proteinExistence type="predicted"/>
<keyword evidence="4" id="KW-1185">Reference proteome</keyword>
<dbReference type="GO" id="GO:0051536">
    <property type="term" value="F:iron-sulfur cluster binding"/>
    <property type="evidence" value="ECO:0007669"/>
    <property type="project" value="InterPro"/>
</dbReference>
<dbReference type="Pfam" id="PF01058">
    <property type="entry name" value="Oxidored_q6"/>
    <property type="match status" value="1"/>
</dbReference>
<gene>
    <name evidence="3" type="ORF">J5U22_02053</name>
</gene>
<dbReference type="InterPro" id="IPR037024">
    <property type="entry name" value="NiFe_Hase_small_N_sf"/>
</dbReference>
<accession>A0A8F5GZV5</accession>
<dbReference type="AlphaFoldDB" id="A0A8F5GZV5"/>